<dbReference type="EMBL" id="BGZK01000851">
    <property type="protein sequence ID" value="GBP62838.1"/>
    <property type="molecule type" value="Genomic_DNA"/>
</dbReference>
<keyword evidence="3" id="KW-1185">Reference proteome</keyword>
<proteinExistence type="predicted"/>
<organism evidence="2 3">
    <name type="scientific">Eumeta variegata</name>
    <name type="common">Bagworm moth</name>
    <name type="synonym">Eumeta japonica</name>
    <dbReference type="NCBI Taxonomy" id="151549"/>
    <lineage>
        <taxon>Eukaryota</taxon>
        <taxon>Metazoa</taxon>
        <taxon>Ecdysozoa</taxon>
        <taxon>Arthropoda</taxon>
        <taxon>Hexapoda</taxon>
        <taxon>Insecta</taxon>
        <taxon>Pterygota</taxon>
        <taxon>Neoptera</taxon>
        <taxon>Endopterygota</taxon>
        <taxon>Lepidoptera</taxon>
        <taxon>Glossata</taxon>
        <taxon>Ditrysia</taxon>
        <taxon>Tineoidea</taxon>
        <taxon>Psychidae</taxon>
        <taxon>Oiketicinae</taxon>
        <taxon>Eumeta</taxon>
    </lineage>
</organism>
<sequence>MQHIPGKGQTVIFTNASGVLKSPAYAPPKVSLMNCGTSRVAHIAGHRKNSMYFRSVADDRSCTVTHTCCDQVRHREVGQSASLTSKLRPGEQLCRGAPRLTVSEDKCRAYNPSRGAASGPERSTTPREGRAGPRIVSSETIIISARYHNLKARAVV</sequence>
<gene>
    <name evidence="2" type="ORF">EVAR_44693_1</name>
</gene>
<dbReference type="Proteomes" id="UP000299102">
    <property type="component" value="Unassembled WGS sequence"/>
</dbReference>
<feature type="region of interest" description="Disordered" evidence="1">
    <location>
        <begin position="109"/>
        <end position="133"/>
    </location>
</feature>
<comment type="caution">
    <text evidence="2">The sequence shown here is derived from an EMBL/GenBank/DDBJ whole genome shotgun (WGS) entry which is preliminary data.</text>
</comment>
<name>A0A4C1XHG6_EUMVA</name>
<evidence type="ECO:0000256" key="1">
    <source>
        <dbReference type="SAM" id="MobiDB-lite"/>
    </source>
</evidence>
<evidence type="ECO:0000313" key="2">
    <source>
        <dbReference type="EMBL" id="GBP62838.1"/>
    </source>
</evidence>
<protein>
    <submittedName>
        <fullName evidence="2">Uncharacterized protein</fullName>
    </submittedName>
</protein>
<accession>A0A4C1XHG6</accession>
<reference evidence="2 3" key="1">
    <citation type="journal article" date="2019" name="Commun. Biol.">
        <title>The bagworm genome reveals a unique fibroin gene that provides high tensile strength.</title>
        <authorList>
            <person name="Kono N."/>
            <person name="Nakamura H."/>
            <person name="Ohtoshi R."/>
            <person name="Tomita M."/>
            <person name="Numata K."/>
            <person name="Arakawa K."/>
        </authorList>
    </citation>
    <scope>NUCLEOTIDE SEQUENCE [LARGE SCALE GENOMIC DNA]</scope>
</reference>
<dbReference type="AlphaFoldDB" id="A0A4C1XHG6"/>
<evidence type="ECO:0000313" key="3">
    <source>
        <dbReference type="Proteomes" id="UP000299102"/>
    </source>
</evidence>